<proteinExistence type="predicted"/>
<dbReference type="AlphaFoldDB" id="A0A379GG32"/>
<dbReference type="PANTHER" id="PTHR43766:SF1">
    <property type="entry name" value="TRYPTOPHAN--TRNA LIGASE, MITOCHONDRIAL"/>
    <property type="match status" value="1"/>
</dbReference>
<evidence type="ECO:0000256" key="1">
    <source>
        <dbReference type="ARBA" id="ARBA00022598"/>
    </source>
</evidence>
<dbReference type="InterPro" id="IPR050203">
    <property type="entry name" value="Trp-tRNA_synthetase"/>
</dbReference>
<evidence type="ECO:0000313" key="6">
    <source>
        <dbReference type="EMBL" id="SUC39964.1"/>
    </source>
</evidence>
<dbReference type="Proteomes" id="UP000254191">
    <property type="component" value="Unassembled WGS sequence"/>
</dbReference>
<keyword evidence="1 6" id="KW-0436">Ligase</keyword>
<reference evidence="6 7" key="1">
    <citation type="submission" date="2018-06" db="EMBL/GenBank/DDBJ databases">
        <authorList>
            <consortium name="Pathogen Informatics"/>
            <person name="Doyle S."/>
        </authorList>
    </citation>
    <scope>NUCLEOTIDE SEQUENCE [LARGE SCALE GENOMIC DNA]</scope>
    <source>
        <strain evidence="6 7">NCTC11938</strain>
    </source>
</reference>
<dbReference type="SUPFAM" id="SSF52374">
    <property type="entry name" value="Nucleotidylyl transferase"/>
    <property type="match status" value="1"/>
</dbReference>
<sequence length="94" mass="10206">MVADYLAVGIDPKLSTLCLQSALPALSELTMLYLNIVTVSRLERNPTVKHEILQKNLSRSLPAGFLTYPVSQAADITAFSADIVPAGRRSIAYD</sequence>
<evidence type="ECO:0000256" key="4">
    <source>
        <dbReference type="ARBA" id="ARBA00022917"/>
    </source>
</evidence>
<dbReference type="Pfam" id="PF00579">
    <property type="entry name" value="tRNA-synt_1b"/>
    <property type="match status" value="1"/>
</dbReference>
<dbReference type="Gene3D" id="3.40.50.620">
    <property type="entry name" value="HUPs"/>
    <property type="match status" value="1"/>
</dbReference>
<dbReference type="PANTHER" id="PTHR43766">
    <property type="entry name" value="TRYPTOPHAN--TRNA LIGASE, MITOCHONDRIAL"/>
    <property type="match status" value="1"/>
</dbReference>
<organism evidence="6 7">
    <name type="scientific">Proteus mirabilis</name>
    <dbReference type="NCBI Taxonomy" id="584"/>
    <lineage>
        <taxon>Bacteria</taxon>
        <taxon>Pseudomonadati</taxon>
        <taxon>Pseudomonadota</taxon>
        <taxon>Gammaproteobacteria</taxon>
        <taxon>Enterobacterales</taxon>
        <taxon>Morganellaceae</taxon>
        <taxon>Proteus</taxon>
    </lineage>
</organism>
<name>A0A379GG32_PROMI</name>
<accession>A0A379GG32</accession>
<evidence type="ECO:0000313" key="7">
    <source>
        <dbReference type="Proteomes" id="UP000254191"/>
    </source>
</evidence>
<dbReference type="InterPro" id="IPR014729">
    <property type="entry name" value="Rossmann-like_a/b/a_fold"/>
</dbReference>
<gene>
    <name evidence="6" type="primary">trpS2_2</name>
    <name evidence="6" type="ORF">NCTC11938_04246</name>
</gene>
<keyword evidence="2" id="KW-0547">Nucleotide-binding</keyword>
<dbReference type="InterPro" id="IPR002305">
    <property type="entry name" value="aa-tRNA-synth_Ic"/>
</dbReference>
<dbReference type="GO" id="GO:0004830">
    <property type="term" value="F:tryptophan-tRNA ligase activity"/>
    <property type="evidence" value="ECO:0007669"/>
    <property type="project" value="UniProtKB-EC"/>
</dbReference>
<evidence type="ECO:0000256" key="2">
    <source>
        <dbReference type="ARBA" id="ARBA00022741"/>
    </source>
</evidence>
<evidence type="ECO:0000256" key="3">
    <source>
        <dbReference type="ARBA" id="ARBA00022840"/>
    </source>
</evidence>
<evidence type="ECO:0000256" key="5">
    <source>
        <dbReference type="ARBA" id="ARBA00023146"/>
    </source>
</evidence>
<keyword evidence="5 6" id="KW-0030">Aminoacyl-tRNA synthetase</keyword>
<dbReference type="EMBL" id="UGTS01000006">
    <property type="protein sequence ID" value="SUC39964.1"/>
    <property type="molecule type" value="Genomic_DNA"/>
</dbReference>
<keyword evidence="4" id="KW-0648">Protein biosynthesis</keyword>
<dbReference type="GO" id="GO:0005829">
    <property type="term" value="C:cytosol"/>
    <property type="evidence" value="ECO:0007669"/>
    <property type="project" value="TreeGrafter"/>
</dbReference>
<protein>
    <submittedName>
        <fullName evidence="6">Tryptophanyl-tRNA synthetase</fullName>
        <ecNumber evidence="6">6.1.1.2</ecNumber>
    </submittedName>
</protein>
<dbReference type="EC" id="6.1.1.2" evidence="6"/>
<keyword evidence="3" id="KW-0067">ATP-binding</keyword>
<dbReference type="GO" id="GO:0005524">
    <property type="term" value="F:ATP binding"/>
    <property type="evidence" value="ECO:0007669"/>
    <property type="project" value="UniProtKB-KW"/>
</dbReference>
<dbReference type="GO" id="GO:0006436">
    <property type="term" value="P:tryptophanyl-tRNA aminoacylation"/>
    <property type="evidence" value="ECO:0007669"/>
    <property type="project" value="TreeGrafter"/>
</dbReference>